<name>G6AZB2_9BACT</name>
<evidence type="ECO:0000313" key="2">
    <source>
        <dbReference type="Proteomes" id="UP000004407"/>
    </source>
</evidence>
<sequence>MLLFSYLRLIYICKQRYGKYVSFALLYFLQESALGEFSIP</sequence>
<proteinExistence type="predicted"/>
<comment type="caution">
    <text evidence="1">The sequence shown here is derived from an EMBL/GenBank/DDBJ whole genome shotgun (WGS) entry which is preliminary data.</text>
</comment>
<evidence type="ECO:0000313" key="1">
    <source>
        <dbReference type="EMBL" id="EHJ38567.1"/>
    </source>
</evidence>
<dbReference type="EMBL" id="AFZZ01000171">
    <property type="protein sequence ID" value="EHJ38567.1"/>
    <property type="molecule type" value="Genomic_DNA"/>
</dbReference>
<dbReference type="AlphaFoldDB" id="G6AZB2"/>
<dbReference type="HOGENOM" id="CLU_3294527_0_0_10"/>
<reference evidence="1 2" key="1">
    <citation type="submission" date="2011-08" db="EMBL/GenBank/DDBJ databases">
        <authorList>
            <person name="Weinstock G."/>
            <person name="Sodergren E."/>
            <person name="Clifton S."/>
            <person name="Fulton L."/>
            <person name="Fulton B."/>
            <person name="Courtney L."/>
            <person name="Fronick C."/>
            <person name="Harrison M."/>
            <person name="Strong C."/>
            <person name="Farmer C."/>
            <person name="Delahaunty K."/>
            <person name="Markovic C."/>
            <person name="Hall O."/>
            <person name="Minx P."/>
            <person name="Tomlinson C."/>
            <person name="Mitreva M."/>
            <person name="Hou S."/>
            <person name="Chen J."/>
            <person name="Wollam A."/>
            <person name="Pepin K.H."/>
            <person name="Johnson M."/>
            <person name="Bhonagiri V."/>
            <person name="Zhang X."/>
            <person name="Suruliraj S."/>
            <person name="Warren W."/>
            <person name="Chinwalla A."/>
            <person name="Mardis E.R."/>
            <person name="Wilson R.K."/>
        </authorList>
    </citation>
    <scope>NUCLEOTIDE SEQUENCE [LARGE SCALE GENOMIC DNA]</scope>
    <source>
        <strain evidence="1 2">DSM 18206</strain>
    </source>
</reference>
<organism evidence="1 2">
    <name type="scientific">Leyella stercorea DSM 18206</name>
    <dbReference type="NCBI Taxonomy" id="1002367"/>
    <lineage>
        <taxon>Bacteria</taxon>
        <taxon>Pseudomonadati</taxon>
        <taxon>Bacteroidota</taxon>
        <taxon>Bacteroidia</taxon>
        <taxon>Bacteroidales</taxon>
        <taxon>Prevotellaceae</taxon>
        <taxon>Leyella</taxon>
    </lineage>
</organism>
<accession>G6AZB2</accession>
<gene>
    <name evidence="1" type="ORF">HMPREF0673_01976</name>
</gene>
<protein>
    <submittedName>
        <fullName evidence="1">Uncharacterized protein</fullName>
    </submittedName>
</protein>
<dbReference type="Proteomes" id="UP000004407">
    <property type="component" value="Unassembled WGS sequence"/>
</dbReference>